<sequence>MRMRVNGKVAVLTGAASGIGAALALALAARGADLALIDRDAEGLARIAEQARLFGATVSTHVADLADAAAITALPDAIAASHAAPALLINNAGVALVGAFEQMDEAEFAWLMDINFWAAVRLTRAMLPVLRNGGGEPRRIVFLSSVFGLVGPPWQTAYATSKFAIRGFGESLRHELADTNIGVTIVHPGGIRTNIARAARLAARIDPAVGAAGIKAFEVSLKTPPETAARVILDGVERGAPRVLIGADAYAIDTLSRLMPVRAWSVIQRRLARPQDLVTAKP</sequence>
<evidence type="ECO:0000256" key="1">
    <source>
        <dbReference type="ARBA" id="ARBA00006484"/>
    </source>
</evidence>
<comment type="similarity">
    <text evidence="1">Belongs to the short-chain dehydrogenases/reductases (SDR) family.</text>
</comment>
<dbReference type="RefSeq" id="WP_029312806.1">
    <property type="nucleotide sequence ID" value="NZ_FTNE01000003.1"/>
</dbReference>
<evidence type="ECO:0000259" key="4">
    <source>
        <dbReference type="SMART" id="SM00822"/>
    </source>
</evidence>
<dbReference type="PRINTS" id="PR00081">
    <property type="entry name" value="GDHRDH"/>
</dbReference>
<keyword evidence="3" id="KW-0732">Signal</keyword>
<gene>
    <name evidence="5" type="ORF">SAMN05421828_103204</name>
</gene>
<dbReference type="InterPro" id="IPR002347">
    <property type="entry name" value="SDR_fam"/>
</dbReference>
<dbReference type="PANTHER" id="PTHR43391">
    <property type="entry name" value="RETINOL DEHYDROGENASE-RELATED"/>
    <property type="match status" value="1"/>
</dbReference>
<organism evidence="5 6">
    <name type="scientific">Acidiphilium rubrum</name>
    <dbReference type="NCBI Taxonomy" id="526"/>
    <lineage>
        <taxon>Bacteria</taxon>
        <taxon>Pseudomonadati</taxon>
        <taxon>Pseudomonadota</taxon>
        <taxon>Alphaproteobacteria</taxon>
        <taxon>Acetobacterales</taxon>
        <taxon>Acidocellaceae</taxon>
        <taxon>Acidiphilium</taxon>
    </lineage>
</organism>
<dbReference type="InterPro" id="IPR036291">
    <property type="entry name" value="NAD(P)-bd_dom_sf"/>
</dbReference>
<dbReference type="GO" id="GO:0016491">
    <property type="term" value="F:oxidoreductase activity"/>
    <property type="evidence" value="ECO:0007669"/>
    <property type="project" value="UniProtKB-KW"/>
</dbReference>
<dbReference type="AlphaFoldDB" id="A0A8G2CIR5"/>
<comment type="caution">
    <text evidence="5">The sequence shown here is derived from an EMBL/GenBank/DDBJ whole genome shotgun (WGS) entry which is preliminary data.</text>
</comment>
<protein>
    <submittedName>
        <fullName evidence="5">Short-chain dehydrogenase</fullName>
    </submittedName>
</protein>
<proteinExistence type="inferred from homology"/>
<dbReference type="InterPro" id="IPR020904">
    <property type="entry name" value="Sc_DH/Rdtase_CS"/>
</dbReference>
<dbReference type="SMART" id="SM00822">
    <property type="entry name" value="PKS_KR"/>
    <property type="match status" value="1"/>
</dbReference>
<dbReference type="Gene3D" id="3.40.50.720">
    <property type="entry name" value="NAD(P)-binding Rossmann-like Domain"/>
    <property type="match status" value="1"/>
</dbReference>
<dbReference type="SUPFAM" id="SSF51735">
    <property type="entry name" value="NAD(P)-binding Rossmann-fold domains"/>
    <property type="match status" value="1"/>
</dbReference>
<evidence type="ECO:0000313" key="6">
    <source>
        <dbReference type="Proteomes" id="UP000186308"/>
    </source>
</evidence>
<accession>A0A8G2CIR5</accession>
<dbReference type="Pfam" id="PF00106">
    <property type="entry name" value="adh_short"/>
    <property type="match status" value="1"/>
</dbReference>
<dbReference type="InterPro" id="IPR057326">
    <property type="entry name" value="KR_dom"/>
</dbReference>
<evidence type="ECO:0000313" key="5">
    <source>
        <dbReference type="EMBL" id="SIQ32710.1"/>
    </source>
</evidence>
<evidence type="ECO:0000256" key="3">
    <source>
        <dbReference type="SAM" id="SignalP"/>
    </source>
</evidence>
<feature type="domain" description="Ketoreductase" evidence="4">
    <location>
        <begin position="8"/>
        <end position="194"/>
    </location>
</feature>
<dbReference type="Proteomes" id="UP000186308">
    <property type="component" value="Unassembled WGS sequence"/>
</dbReference>
<name>A0A8G2CIR5_ACIRU</name>
<dbReference type="PROSITE" id="PS00061">
    <property type="entry name" value="ADH_SHORT"/>
    <property type="match status" value="1"/>
</dbReference>
<dbReference type="OrthoDB" id="9781689at2"/>
<keyword evidence="2" id="KW-0560">Oxidoreductase</keyword>
<reference evidence="5 6" key="1">
    <citation type="submission" date="2017-01" db="EMBL/GenBank/DDBJ databases">
        <authorList>
            <person name="Varghese N."/>
            <person name="Submissions S."/>
        </authorList>
    </citation>
    <scope>NUCLEOTIDE SEQUENCE [LARGE SCALE GENOMIC DNA]</scope>
    <source>
        <strain evidence="5 6">ATCC 35905</strain>
    </source>
</reference>
<dbReference type="EMBL" id="FTNE01000003">
    <property type="protein sequence ID" value="SIQ32710.1"/>
    <property type="molecule type" value="Genomic_DNA"/>
</dbReference>
<dbReference type="PANTHER" id="PTHR43391:SF82">
    <property type="entry name" value="OXIDOREDUCTASE SADH-RELATED"/>
    <property type="match status" value="1"/>
</dbReference>
<evidence type="ECO:0000256" key="2">
    <source>
        <dbReference type="ARBA" id="ARBA00023002"/>
    </source>
</evidence>
<feature type="chain" id="PRO_5034258472" evidence="3">
    <location>
        <begin position="25"/>
        <end position="282"/>
    </location>
</feature>
<keyword evidence="6" id="KW-1185">Reference proteome</keyword>
<feature type="signal peptide" evidence="3">
    <location>
        <begin position="1"/>
        <end position="24"/>
    </location>
</feature>